<dbReference type="Proteomes" id="UP000563898">
    <property type="component" value="Unassembled WGS sequence"/>
</dbReference>
<dbReference type="AlphaFoldDB" id="A0A846WXE3"/>
<proteinExistence type="predicted"/>
<comment type="caution">
    <text evidence="2">The sequence shown here is derived from an EMBL/GenBank/DDBJ whole genome shotgun (WGS) entry which is preliminary data.</text>
</comment>
<dbReference type="SUPFAM" id="SSF46785">
    <property type="entry name" value="Winged helix' DNA-binding domain"/>
    <property type="match status" value="1"/>
</dbReference>
<organism evidence="2 3">
    <name type="scientific">Gordonia polyisoprenivorans</name>
    <dbReference type="NCBI Taxonomy" id="84595"/>
    <lineage>
        <taxon>Bacteria</taxon>
        <taxon>Bacillati</taxon>
        <taxon>Actinomycetota</taxon>
        <taxon>Actinomycetes</taxon>
        <taxon>Mycobacteriales</taxon>
        <taxon>Gordoniaceae</taxon>
        <taxon>Gordonia</taxon>
    </lineage>
</organism>
<dbReference type="InterPro" id="IPR036388">
    <property type="entry name" value="WH-like_DNA-bd_sf"/>
</dbReference>
<dbReference type="Gene3D" id="1.10.10.10">
    <property type="entry name" value="Winged helix-like DNA-binding domain superfamily/Winged helix DNA-binding domain"/>
    <property type="match status" value="1"/>
</dbReference>
<name>A0A846WXE3_9ACTN</name>
<gene>
    <name evidence="2" type="ORF">HGA05_26490</name>
</gene>
<sequence>MTFDGADHAPWPSPLYRDIVEELSRFHRRKSEHPAESVLESSAFAILLVLSDGRARTLRELTDELDLEQSTVNRQVNAAIKLGYLERFDVEGSMSRLIRPTESGRAAFTHDGMLRVSRLKQVFADLDPGTPEVLLRELRAFNEAYDRTLRAEQRGARSRNHG</sequence>
<feature type="domain" description="HTH marR-type" evidence="1">
    <location>
        <begin position="42"/>
        <end position="87"/>
    </location>
</feature>
<dbReference type="EMBL" id="JAAXPC010000028">
    <property type="protein sequence ID" value="NKY05111.1"/>
    <property type="molecule type" value="Genomic_DNA"/>
</dbReference>
<evidence type="ECO:0000313" key="3">
    <source>
        <dbReference type="Proteomes" id="UP000563898"/>
    </source>
</evidence>
<evidence type="ECO:0000259" key="1">
    <source>
        <dbReference type="Pfam" id="PF12802"/>
    </source>
</evidence>
<accession>A0A846WXE3</accession>
<dbReference type="InterPro" id="IPR036390">
    <property type="entry name" value="WH_DNA-bd_sf"/>
</dbReference>
<dbReference type="OMA" id="RYHAHAQ"/>
<protein>
    <submittedName>
        <fullName evidence="2">Winged helix-turn-helix transcriptional regulator</fullName>
    </submittedName>
</protein>
<dbReference type="Pfam" id="PF12802">
    <property type="entry name" value="MarR_2"/>
    <property type="match status" value="1"/>
</dbReference>
<dbReference type="InterPro" id="IPR000835">
    <property type="entry name" value="HTH_MarR-typ"/>
</dbReference>
<evidence type="ECO:0000313" key="2">
    <source>
        <dbReference type="EMBL" id="NKY05111.1"/>
    </source>
</evidence>
<dbReference type="GO" id="GO:0003700">
    <property type="term" value="F:DNA-binding transcription factor activity"/>
    <property type="evidence" value="ECO:0007669"/>
    <property type="project" value="InterPro"/>
</dbReference>
<reference evidence="2 3" key="1">
    <citation type="submission" date="2020-04" db="EMBL/GenBank/DDBJ databases">
        <title>MicrobeNet Type strains.</title>
        <authorList>
            <person name="Nicholson A.C."/>
        </authorList>
    </citation>
    <scope>NUCLEOTIDE SEQUENCE [LARGE SCALE GENOMIC DNA]</scope>
    <source>
        <strain evidence="2 3">ATCC BAA-14</strain>
    </source>
</reference>